<protein>
    <submittedName>
        <fullName evidence="1">Uncharacterized protein</fullName>
    </submittedName>
</protein>
<dbReference type="KEGG" id="bfg:BF638R_1582"/>
<name>E1WTG3_BACF6</name>
<organism evidence="1 2">
    <name type="scientific">Bacteroides fragilis (strain 638R)</name>
    <dbReference type="NCBI Taxonomy" id="862962"/>
    <lineage>
        <taxon>Bacteria</taxon>
        <taxon>Pseudomonadati</taxon>
        <taxon>Bacteroidota</taxon>
        <taxon>Bacteroidia</taxon>
        <taxon>Bacteroidales</taxon>
        <taxon>Bacteroidaceae</taxon>
        <taxon>Bacteroides</taxon>
    </lineage>
</organism>
<dbReference type="PATRIC" id="fig|862962.3.peg.1595"/>
<gene>
    <name evidence="1" type="ordered locus">BF638R_1582</name>
</gene>
<dbReference type="Proteomes" id="UP000008560">
    <property type="component" value="Chromosome"/>
</dbReference>
<dbReference type="EMBL" id="FQ312004">
    <property type="protein sequence ID" value="CBW22117.1"/>
    <property type="molecule type" value="Genomic_DNA"/>
</dbReference>
<dbReference type="AlphaFoldDB" id="E1WTG3"/>
<sequence>MVCILRVPGMQLKGNQVQILNSPAAVSFTSDCCKQPPLATGKRFLGRRLSTETSQKTCLCIFFIAFEEKALSLMSRNYSIRHFIHHSDSEKVSYDNKLCQVYLVCPAEVSSSGHFNNKKQR</sequence>
<evidence type="ECO:0000313" key="1">
    <source>
        <dbReference type="EMBL" id="CBW22117.1"/>
    </source>
</evidence>
<accession>E1WTG3</accession>
<dbReference type="HOGENOM" id="CLU_2231104_0_0_10"/>
<reference evidence="1 2" key="1">
    <citation type="journal article" date="2010" name="Microbiology">
        <title>Twenty-eight divergent polysaccharide loci specifying within- and amongst-strain capsule diversity in three strains of Bacteroides fragilis.</title>
        <authorList>
            <person name="Patrick S."/>
            <person name="Blakely G.W."/>
            <person name="Houston S."/>
            <person name="Moore J."/>
            <person name="Abratt V.R."/>
            <person name="Bertalan M."/>
            <person name="Cerdeno-Tarraga A.M."/>
            <person name="Quail M.A."/>
            <person name="Corton N."/>
            <person name="Corton C."/>
            <person name="Bignell A."/>
            <person name="Barron A."/>
            <person name="Clark L."/>
            <person name="Bentley S.D."/>
            <person name="Parkhill J."/>
        </authorList>
    </citation>
    <scope>NUCLEOTIDE SEQUENCE [LARGE SCALE GENOMIC DNA]</scope>
    <source>
        <strain evidence="1 2">638R</strain>
    </source>
</reference>
<proteinExistence type="predicted"/>
<evidence type="ECO:0000313" key="2">
    <source>
        <dbReference type="Proteomes" id="UP000008560"/>
    </source>
</evidence>